<evidence type="ECO:0000313" key="3">
    <source>
        <dbReference type="Proteomes" id="UP000009374"/>
    </source>
</evidence>
<dbReference type="InterPro" id="IPR041705">
    <property type="entry name" value="PIN_Sll0205"/>
</dbReference>
<dbReference type="PANTHER" id="PTHR36173">
    <property type="entry name" value="RIBONUCLEASE VAPC16-RELATED"/>
    <property type="match status" value="1"/>
</dbReference>
<proteinExistence type="predicted"/>
<dbReference type="Proteomes" id="UP000009374">
    <property type="component" value="Unassembled WGS sequence"/>
</dbReference>
<reference evidence="2 3" key="1">
    <citation type="journal article" date="2009" name="Appl. Environ. Microbiol.">
        <title>Community genomic and proteomic analyses of chemoautotrophic iron-oxidizing "Leptospirillum rubarum" (Group II) and "Leptospirillum ferrodiazotrophum" (Group III) bacteria in acid mine drainage biofilms.</title>
        <authorList>
            <person name="Goltsman D.S."/>
            <person name="Denef V.J."/>
            <person name="Singer S.W."/>
            <person name="VerBerkmoes N.C."/>
            <person name="Lefsrud M."/>
            <person name="Mueller R.S."/>
            <person name="Dick G.J."/>
            <person name="Sun C.L."/>
            <person name="Wheeler K.E."/>
            <person name="Zemla A."/>
            <person name="Baker B.J."/>
            <person name="Hauser L."/>
            <person name="Land M."/>
            <person name="Shah M.B."/>
            <person name="Thelen M.P."/>
            <person name="Hettich R.L."/>
            <person name="Banfield J.F."/>
        </authorList>
    </citation>
    <scope>NUCLEOTIDE SEQUENCE [LARGE SCALE GENOMIC DNA]</scope>
</reference>
<accession>C6HY39</accession>
<dbReference type="AlphaFoldDB" id="C6HY39"/>
<dbReference type="InterPro" id="IPR002716">
    <property type="entry name" value="PIN_dom"/>
</dbReference>
<dbReference type="PANTHER" id="PTHR36173:SF2">
    <property type="entry name" value="RIBONUCLEASE VAPC16"/>
    <property type="match status" value="1"/>
</dbReference>
<name>C6HY39_9BACT</name>
<feature type="domain" description="PIN" evidence="1">
    <location>
        <begin position="5"/>
        <end position="120"/>
    </location>
</feature>
<evidence type="ECO:0000259" key="1">
    <source>
        <dbReference type="Pfam" id="PF01850"/>
    </source>
</evidence>
<evidence type="ECO:0000313" key="2">
    <source>
        <dbReference type="EMBL" id="EES52484.1"/>
    </source>
</evidence>
<dbReference type="CDD" id="cd09872">
    <property type="entry name" value="PIN_Sll0205-like"/>
    <property type="match status" value="1"/>
</dbReference>
<organism evidence="2 3">
    <name type="scientific">Leptospirillum ferrodiazotrophum</name>
    <dbReference type="NCBI Taxonomy" id="412449"/>
    <lineage>
        <taxon>Bacteria</taxon>
        <taxon>Pseudomonadati</taxon>
        <taxon>Nitrospirota</taxon>
        <taxon>Nitrospiria</taxon>
        <taxon>Nitrospirales</taxon>
        <taxon>Nitrospiraceae</taxon>
        <taxon>Leptospirillum</taxon>
    </lineage>
</organism>
<dbReference type="EMBL" id="GG693877">
    <property type="protein sequence ID" value="EES52484.1"/>
    <property type="molecule type" value="Genomic_DNA"/>
</dbReference>
<keyword evidence="3" id="KW-1185">Reference proteome</keyword>
<dbReference type="InterPro" id="IPR029060">
    <property type="entry name" value="PIN-like_dom_sf"/>
</dbReference>
<dbReference type="Gene3D" id="3.40.50.1010">
    <property type="entry name" value="5'-nuclease"/>
    <property type="match status" value="1"/>
</dbReference>
<gene>
    <name evidence="2" type="ORF">UBAL3_94170089</name>
</gene>
<dbReference type="InterPro" id="IPR052919">
    <property type="entry name" value="TA_system_RNase"/>
</dbReference>
<dbReference type="Pfam" id="PF01850">
    <property type="entry name" value="PIN"/>
    <property type="match status" value="1"/>
</dbReference>
<dbReference type="SUPFAM" id="SSF88723">
    <property type="entry name" value="PIN domain-like"/>
    <property type="match status" value="1"/>
</dbReference>
<sequence>MSRFLLDTHTFLWWIEDSPHLSETARGVIRARDNEIFLSLASVWELAIKVSLEKFVLAVSFEKFLTKNLTSNNFHLFSNDLSHIVSVSTLPFHHRDPFDRLLVAQALKNNLPIVSADGMLDLYGIVRLW</sequence>
<protein>
    <submittedName>
        <fullName evidence="2">PilT protein domain protein</fullName>
    </submittedName>
</protein>